<dbReference type="InterPro" id="IPR036872">
    <property type="entry name" value="CH_dom_sf"/>
</dbReference>
<evidence type="ECO:0000313" key="5">
    <source>
        <dbReference type="Proteomes" id="UP001159427"/>
    </source>
</evidence>
<dbReference type="Gene3D" id="1.10.418.10">
    <property type="entry name" value="Calponin-like domain"/>
    <property type="match status" value="2"/>
</dbReference>
<protein>
    <recommendedName>
        <fullName evidence="2">Transgelin</fullName>
    </recommendedName>
</protein>
<dbReference type="Pfam" id="PF00402">
    <property type="entry name" value="Calponin"/>
    <property type="match status" value="2"/>
</dbReference>
<dbReference type="EMBL" id="CALNXI010000055">
    <property type="protein sequence ID" value="CAH3017121.1"/>
    <property type="molecule type" value="Genomic_DNA"/>
</dbReference>
<evidence type="ECO:0000256" key="1">
    <source>
        <dbReference type="ARBA" id="ARBA00009631"/>
    </source>
</evidence>
<evidence type="ECO:0000313" key="4">
    <source>
        <dbReference type="EMBL" id="CAH3017121.1"/>
    </source>
</evidence>
<dbReference type="PANTHER" id="PTHR47385:SF14">
    <property type="entry name" value="TRANSGELIN"/>
    <property type="match status" value="1"/>
</dbReference>
<name>A0ABN8LNI5_9CNID</name>
<dbReference type="PROSITE" id="PS51122">
    <property type="entry name" value="CALPONIN_2"/>
    <property type="match status" value="2"/>
</dbReference>
<evidence type="ECO:0000256" key="2">
    <source>
        <dbReference type="RuleBase" id="RU361224"/>
    </source>
</evidence>
<dbReference type="Pfam" id="PF00307">
    <property type="entry name" value="CH"/>
    <property type="match status" value="2"/>
</dbReference>
<feature type="domain" description="Calponin-homology (CH)" evidence="3">
    <location>
        <begin position="24"/>
        <end position="132"/>
    </location>
</feature>
<reference evidence="4 5" key="1">
    <citation type="submission" date="2022-05" db="EMBL/GenBank/DDBJ databases">
        <authorList>
            <consortium name="Genoscope - CEA"/>
            <person name="William W."/>
        </authorList>
    </citation>
    <scope>NUCLEOTIDE SEQUENCE [LARGE SCALE GENOMIC DNA]</scope>
</reference>
<keyword evidence="5" id="KW-1185">Reference proteome</keyword>
<dbReference type="PROSITE" id="PS50021">
    <property type="entry name" value="CH"/>
    <property type="match status" value="2"/>
</dbReference>
<dbReference type="InterPro" id="IPR003096">
    <property type="entry name" value="SM22_calponin"/>
</dbReference>
<proteinExistence type="inferred from homology"/>
<comment type="caution">
    <text evidence="4">The sequence shown here is derived from an EMBL/GenBank/DDBJ whole genome shotgun (WGS) entry which is preliminary data.</text>
</comment>
<accession>A0ABN8LNI5</accession>
<sequence length="405" mass="44908">MASRPKGFGLTAELQRKKDAKYDPELEAQIRDWINQVLGGQVLNPSPDPKDFYESLKSGEVLVDLANALGGKYKKNSSKMAFKMMENIGFFLSFCDEIGVPKSDIFQTVDLYENQNIPGVISGLHAFARKCSALGKPVPQLGPKEATENKREFSEEQLKEGQNVIGLQMGTNKLASQAGDHFGRPRQVAGETNYSYTRNMAENKARGYGLSAEVQRKINANYNKRVEEDVRRWIEDVLEEPVEWGAEDTDSPGSGFADGLMDGEILCKLANKLQPGAVKMNDTKKVTNAAMRTNKEKENIEKFLKFAEAYGVKDRFTTAYLYQKQNVMSVVNCLCQLGSTAQSKGFSGPCLGPKIAEENKRNFTEEQLCEGKKHIGLQMGTNKLASQAGEHFGRARQVAGVDAYK</sequence>
<dbReference type="InterPro" id="IPR050606">
    <property type="entry name" value="Calponin-like"/>
</dbReference>
<dbReference type="SMART" id="SM00033">
    <property type="entry name" value="CH"/>
    <property type="match status" value="2"/>
</dbReference>
<dbReference type="InterPro" id="IPR001715">
    <property type="entry name" value="CH_dom"/>
</dbReference>
<comment type="similarity">
    <text evidence="1 2">Belongs to the calponin family.</text>
</comment>
<dbReference type="PANTHER" id="PTHR47385">
    <property type="entry name" value="CALPONIN"/>
    <property type="match status" value="1"/>
</dbReference>
<dbReference type="SUPFAM" id="SSF47576">
    <property type="entry name" value="Calponin-homology domain, CH-domain"/>
    <property type="match status" value="2"/>
</dbReference>
<organism evidence="4 5">
    <name type="scientific">Porites evermanni</name>
    <dbReference type="NCBI Taxonomy" id="104178"/>
    <lineage>
        <taxon>Eukaryota</taxon>
        <taxon>Metazoa</taxon>
        <taxon>Cnidaria</taxon>
        <taxon>Anthozoa</taxon>
        <taxon>Hexacorallia</taxon>
        <taxon>Scleractinia</taxon>
        <taxon>Fungiina</taxon>
        <taxon>Poritidae</taxon>
        <taxon>Porites</taxon>
    </lineage>
</organism>
<dbReference type="PRINTS" id="PR00888">
    <property type="entry name" value="SM22CALPONIN"/>
</dbReference>
<dbReference type="InterPro" id="IPR000557">
    <property type="entry name" value="Calponin_repeat"/>
</dbReference>
<dbReference type="PROSITE" id="PS01052">
    <property type="entry name" value="CALPONIN_1"/>
    <property type="match status" value="2"/>
</dbReference>
<dbReference type="Proteomes" id="UP001159427">
    <property type="component" value="Unassembled WGS sequence"/>
</dbReference>
<evidence type="ECO:0000259" key="3">
    <source>
        <dbReference type="PROSITE" id="PS50021"/>
    </source>
</evidence>
<gene>
    <name evidence="4" type="ORF">PEVE_00035460</name>
</gene>
<feature type="domain" description="Calponin-homology (CH)" evidence="3">
    <location>
        <begin position="224"/>
        <end position="342"/>
    </location>
</feature>